<evidence type="ECO:0000313" key="1">
    <source>
        <dbReference type="EMBL" id="CAF2054134.1"/>
    </source>
</evidence>
<protein>
    <submittedName>
        <fullName evidence="1">Uncharacterized protein</fullName>
    </submittedName>
</protein>
<name>A0A816PW61_9BILA</name>
<proteinExistence type="predicted"/>
<dbReference type="AlphaFoldDB" id="A0A816PW61"/>
<organism evidence="1 2">
    <name type="scientific">Rotaria magnacalcarata</name>
    <dbReference type="NCBI Taxonomy" id="392030"/>
    <lineage>
        <taxon>Eukaryota</taxon>
        <taxon>Metazoa</taxon>
        <taxon>Spiralia</taxon>
        <taxon>Gnathifera</taxon>
        <taxon>Rotifera</taxon>
        <taxon>Eurotatoria</taxon>
        <taxon>Bdelloidea</taxon>
        <taxon>Philodinida</taxon>
        <taxon>Philodinidae</taxon>
        <taxon>Rotaria</taxon>
    </lineage>
</organism>
<dbReference type="Proteomes" id="UP000663887">
    <property type="component" value="Unassembled WGS sequence"/>
</dbReference>
<gene>
    <name evidence="1" type="ORF">XDN619_LOCUS9286</name>
</gene>
<accession>A0A816PW61</accession>
<evidence type="ECO:0000313" key="2">
    <source>
        <dbReference type="Proteomes" id="UP000663887"/>
    </source>
</evidence>
<sequence length="722" mass="85636">MTPNLYDKFLLLMKNTGSDVFQRQKNYVLLFQCALLTNQQFVKTVFQFIAKRFANEQFIVIESFFNYLTSAQAKLHFQILPDNLESIETIINIAMNHLQDSYRIRSEIRTYGTNLLQCVEYYRNQEAKKIIQEFAWKIIKKYYSCGDFASHVRSIPKSYTETWRQIADFHISDIYPALISESKDAGVSKLRKLKLLRIFRRLTHTYNKTLEWFHAKFYSSSTVEEIEENPGPRTRYFVPKTFDKVIVCLPGTFDLDEESLLKQFHLLKTKLNASNAMFVADTMLSISRRINEELFLKSYLELLRDEQLPKLGITAYKEVLRLLILYSSDPTLVETDIKPLWDSHPHQDLRACLILILLHFVGNHNNSDDIDKAIWQILEQAAEDDYLIIVQSLFAFHQEHRRRRLPRSKRGTSCWPLTRWKNLSNPLYEEFVNRIQLKVLDHPTSLNARSWAWENMEYEHCDINEVFDKAQKLCIQFDETGNKLWEQAFNKIILLYRENKISSINKLIDFIKRVASLREDIDLQENAIDCRHDLPAYRRLDTILGILINSLESFNNEKQLALRAFAPIIIQLDKTLASYAGEILMKTAQNKEDMENQIKFLQENLPENFFEDLLMDLSDLLRYESTDYFISKMDIDEKLAFAEWFINEKNRPLFVYDFLTEYVFNHKDVNRQQCQQIIRSWRQSENLRLKQKSMSYCVPWDKNTPIDDKDNDSFMFDYDIFA</sequence>
<dbReference type="EMBL" id="CAJNRG010003200">
    <property type="protein sequence ID" value="CAF2054134.1"/>
    <property type="molecule type" value="Genomic_DNA"/>
</dbReference>
<reference evidence="1" key="1">
    <citation type="submission" date="2021-02" db="EMBL/GenBank/DDBJ databases">
        <authorList>
            <person name="Nowell W R."/>
        </authorList>
    </citation>
    <scope>NUCLEOTIDE SEQUENCE</scope>
</reference>
<comment type="caution">
    <text evidence="1">The sequence shown here is derived from an EMBL/GenBank/DDBJ whole genome shotgun (WGS) entry which is preliminary data.</text>
</comment>